<dbReference type="PIRSF" id="PIRSF036625">
    <property type="entry name" value="GAF_ANTAR"/>
    <property type="match status" value="1"/>
</dbReference>
<feature type="domain" description="ANTAR" evidence="5">
    <location>
        <begin position="161"/>
        <end position="222"/>
    </location>
</feature>
<proteinExistence type="predicted"/>
<dbReference type="PROSITE" id="PS50921">
    <property type="entry name" value="ANTAR"/>
    <property type="match status" value="1"/>
</dbReference>
<dbReference type="Gene3D" id="3.30.450.40">
    <property type="match status" value="1"/>
</dbReference>
<dbReference type="InterPro" id="IPR036388">
    <property type="entry name" value="WH-like_DNA-bd_sf"/>
</dbReference>
<dbReference type="Gene3D" id="1.10.10.10">
    <property type="entry name" value="Winged helix-like DNA-binding domain superfamily/Winged helix DNA-binding domain"/>
    <property type="match status" value="1"/>
</dbReference>
<keyword evidence="3" id="KW-0805">Transcription regulation</keyword>
<gene>
    <name evidence="6" type="ORF">AWC01_09470</name>
</gene>
<comment type="caution">
    <text evidence="6">The sequence shown here is derived from an EMBL/GenBank/DDBJ whole genome shotgun (WGS) entry which is preliminary data.</text>
</comment>
<keyword evidence="1" id="KW-0808">Transferase</keyword>
<dbReference type="InterPro" id="IPR003018">
    <property type="entry name" value="GAF"/>
</dbReference>
<keyword evidence="2 6" id="KW-0418">Kinase</keyword>
<evidence type="ECO:0000256" key="1">
    <source>
        <dbReference type="ARBA" id="ARBA00022679"/>
    </source>
</evidence>
<evidence type="ECO:0000313" key="6">
    <source>
        <dbReference type="EMBL" id="ORV41692.1"/>
    </source>
</evidence>
<dbReference type="RefSeq" id="WP_085190448.1">
    <property type="nucleotide sequence ID" value="NZ_AP022605.1"/>
</dbReference>
<dbReference type="Pfam" id="PF13185">
    <property type="entry name" value="GAF_2"/>
    <property type="match status" value="1"/>
</dbReference>
<accession>A0A1X1TAV2</accession>
<evidence type="ECO:0000256" key="4">
    <source>
        <dbReference type="ARBA" id="ARBA00023163"/>
    </source>
</evidence>
<dbReference type="SUPFAM" id="SSF52172">
    <property type="entry name" value="CheY-like"/>
    <property type="match status" value="1"/>
</dbReference>
<protein>
    <submittedName>
        <fullName evidence="6">Histidine kinase</fullName>
    </submittedName>
</protein>
<dbReference type="InterPro" id="IPR011006">
    <property type="entry name" value="CheY-like_superfamily"/>
</dbReference>
<evidence type="ECO:0000259" key="5">
    <source>
        <dbReference type="PROSITE" id="PS50921"/>
    </source>
</evidence>
<dbReference type="GO" id="GO:0016301">
    <property type="term" value="F:kinase activity"/>
    <property type="evidence" value="ECO:0007669"/>
    <property type="project" value="UniProtKB-KW"/>
</dbReference>
<dbReference type="OrthoDB" id="4629915at2"/>
<dbReference type="GO" id="GO:0003723">
    <property type="term" value="F:RNA binding"/>
    <property type="evidence" value="ECO:0007669"/>
    <property type="project" value="InterPro"/>
</dbReference>
<dbReference type="Proteomes" id="UP000193564">
    <property type="component" value="Unassembled WGS sequence"/>
</dbReference>
<dbReference type="Pfam" id="PF03861">
    <property type="entry name" value="ANTAR"/>
    <property type="match status" value="1"/>
</dbReference>
<evidence type="ECO:0000256" key="2">
    <source>
        <dbReference type="ARBA" id="ARBA00022777"/>
    </source>
</evidence>
<name>A0A1X1TAV2_9MYCO</name>
<dbReference type="InterPro" id="IPR005561">
    <property type="entry name" value="ANTAR"/>
</dbReference>
<evidence type="ECO:0000313" key="7">
    <source>
        <dbReference type="Proteomes" id="UP000193564"/>
    </source>
</evidence>
<dbReference type="STRING" id="126673.AWC01_09470"/>
<dbReference type="SUPFAM" id="SSF55781">
    <property type="entry name" value="GAF domain-like"/>
    <property type="match status" value="1"/>
</dbReference>
<sequence length="240" mass="26122">MSVPAHRDLARRMAELAREVAAPTKIDVVLKRVTATVMELISGADAAGVLLIKGGKFESHAITSELPHQLDVLQEQLQEGPCFEAAVNEPVVRTDDFRTETRWPRYSKAVADMGVHSGLAFKLYTTSKTAGALDVFSYRPHAFDAEDEAVGSVLAAHAAAAIVASRREKDLQAAIISRDVIGQAKGIIMERFHIDADSAFEPLRQLSQSTQIRLVEIARRIVDSSQDNTSEDNSSQGKGQ</sequence>
<reference evidence="6 7" key="1">
    <citation type="submission" date="2016-01" db="EMBL/GenBank/DDBJ databases">
        <title>The new phylogeny of the genus Mycobacterium.</title>
        <authorList>
            <person name="Tarcisio F."/>
            <person name="Conor M."/>
            <person name="Antonella G."/>
            <person name="Elisabetta G."/>
            <person name="Giulia F.S."/>
            <person name="Sara T."/>
            <person name="Anna F."/>
            <person name="Clotilde B."/>
            <person name="Roberto B."/>
            <person name="Veronica D.S."/>
            <person name="Fabio R."/>
            <person name="Monica P."/>
            <person name="Olivier J."/>
            <person name="Enrico T."/>
            <person name="Nicola S."/>
        </authorList>
    </citation>
    <scope>NUCLEOTIDE SEQUENCE [LARGE SCALE GENOMIC DNA]</scope>
    <source>
        <strain evidence="6 7">DSM 44339</strain>
    </source>
</reference>
<organism evidence="6 7">
    <name type="scientific">Mycolicibacterium doricum</name>
    <dbReference type="NCBI Taxonomy" id="126673"/>
    <lineage>
        <taxon>Bacteria</taxon>
        <taxon>Bacillati</taxon>
        <taxon>Actinomycetota</taxon>
        <taxon>Actinomycetes</taxon>
        <taxon>Mycobacteriales</taxon>
        <taxon>Mycobacteriaceae</taxon>
        <taxon>Mycolicibacterium</taxon>
    </lineage>
</organism>
<dbReference type="InterPro" id="IPR012074">
    <property type="entry name" value="GAF_ANTAR"/>
</dbReference>
<evidence type="ECO:0000256" key="3">
    <source>
        <dbReference type="ARBA" id="ARBA00023015"/>
    </source>
</evidence>
<dbReference type="AlphaFoldDB" id="A0A1X1TAV2"/>
<keyword evidence="4" id="KW-0804">Transcription</keyword>
<dbReference type="InterPro" id="IPR029016">
    <property type="entry name" value="GAF-like_dom_sf"/>
</dbReference>
<dbReference type="EMBL" id="LQOS01000025">
    <property type="protein sequence ID" value="ORV41692.1"/>
    <property type="molecule type" value="Genomic_DNA"/>
</dbReference>
<dbReference type="SMART" id="SM01012">
    <property type="entry name" value="ANTAR"/>
    <property type="match status" value="1"/>
</dbReference>
<keyword evidence="7" id="KW-1185">Reference proteome</keyword>